<reference evidence="3" key="1">
    <citation type="submission" date="2020-05" db="EMBL/GenBank/DDBJ databases">
        <title>High-Quality Genomes of Partial-Nitritation/Anammox System by Hierarchical Clustering Based Hybrid Assembly.</title>
        <authorList>
            <person name="Liu L."/>
            <person name="Wang Y."/>
            <person name="Che Y."/>
            <person name="Chen Y."/>
            <person name="Xia Y."/>
            <person name="Luo R."/>
            <person name="Cheng S.H."/>
            <person name="Zheng C."/>
            <person name="Zhang T."/>
        </authorList>
    </citation>
    <scope>NUCLEOTIDE SEQUENCE</scope>
    <source>
        <strain evidence="3">H1_PAT1</strain>
    </source>
</reference>
<dbReference type="Proteomes" id="UP000710385">
    <property type="component" value="Unassembled WGS sequence"/>
</dbReference>
<keyword evidence="2" id="KW-1133">Transmembrane helix</keyword>
<feature type="region of interest" description="Disordered" evidence="1">
    <location>
        <begin position="79"/>
        <end position="99"/>
    </location>
</feature>
<gene>
    <name evidence="3" type="ORF">HS096_00915</name>
</gene>
<evidence type="ECO:0000313" key="3">
    <source>
        <dbReference type="EMBL" id="MBE7524947.1"/>
    </source>
</evidence>
<accession>A0A928Y5Y0</accession>
<evidence type="ECO:0008006" key="5">
    <source>
        <dbReference type="Google" id="ProtNLM"/>
    </source>
</evidence>
<evidence type="ECO:0000256" key="2">
    <source>
        <dbReference type="SAM" id="Phobius"/>
    </source>
</evidence>
<keyword evidence="2" id="KW-0812">Transmembrane</keyword>
<evidence type="ECO:0000313" key="4">
    <source>
        <dbReference type="Proteomes" id="UP000710385"/>
    </source>
</evidence>
<feature type="transmembrane region" description="Helical" evidence="2">
    <location>
        <begin position="250"/>
        <end position="273"/>
    </location>
</feature>
<name>A0A928Y5Y0_UNCKA</name>
<dbReference type="EMBL" id="JABTTY010000001">
    <property type="protein sequence ID" value="MBE7524947.1"/>
    <property type="molecule type" value="Genomic_DNA"/>
</dbReference>
<evidence type="ECO:0000256" key="1">
    <source>
        <dbReference type="SAM" id="MobiDB-lite"/>
    </source>
</evidence>
<organism evidence="3 4">
    <name type="scientific">candidate division WWE3 bacterium</name>
    <dbReference type="NCBI Taxonomy" id="2053526"/>
    <lineage>
        <taxon>Bacteria</taxon>
        <taxon>Katanobacteria</taxon>
    </lineage>
</organism>
<comment type="caution">
    <text evidence="3">The sequence shown here is derived from an EMBL/GenBank/DDBJ whole genome shotgun (WGS) entry which is preliminary data.</text>
</comment>
<protein>
    <recommendedName>
        <fullName evidence="5">FecR protein domain-containing protein</fullName>
    </recommendedName>
</protein>
<feature type="compositionally biased region" description="Basic and acidic residues" evidence="1">
    <location>
        <begin position="86"/>
        <end position="99"/>
    </location>
</feature>
<dbReference type="AlphaFoldDB" id="A0A928Y5Y0"/>
<proteinExistence type="predicted"/>
<keyword evidence="2" id="KW-0472">Membrane</keyword>
<sequence length="280" mass="30907">MGLIYSLTGDAEVLLPNGEILEIKSGRYVDEPIALPEGAQIFTDDETIVHVRVFGGEIVVDSSEEYTLNESNIDQFLTKTGQVTPPDHDKTSEPKAGSEGRDVWLKAEWERRNTLLQINKAISDKEWKPIIMPMRFKWGRVNVPIEKGEFTSEPKISTPHAHASPSGTDFTVVYDEATESSIFEIYDGSITVTHDASGKNTQLATAYGDSIKGIIVTREGEFTPYIGIPGDEWDAMQEQSQTEAADDISVFNTAGALAIIATIVFAGLIAFFLKRKMLMK</sequence>